<proteinExistence type="predicted"/>
<reference evidence="1 2" key="1">
    <citation type="submission" date="2024-09" db="EMBL/GenBank/DDBJ databases">
        <authorList>
            <person name="Sun Q."/>
            <person name="Mori K."/>
        </authorList>
    </citation>
    <scope>NUCLEOTIDE SEQUENCE [LARGE SCALE GENOMIC DNA]</scope>
    <source>
        <strain evidence="1 2">CGMCC 1.9126</strain>
    </source>
</reference>
<keyword evidence="2" id="KW-1185">Reference proteome</keyword>
<dbReference type="EMBL" id="JBHLUU010000125">
    <property type="protein sequence ID" value="MFC0477860.1"/>
    <property type="molecule type" value="Genomic_DNA"/>
</dbReference>
<accession>A0ABV6KXY2</accession>
<protein>
    <submittedName>
        <fullName evidence="1">DUF6470 family protein</fullName>
    </submittedName>
</protein>
<gene>
    <name evidence="1" type="ORF">ACFFHF_21980</name>
</gene>
<evidence type="ECO:0000313" key="2">
    <source>
        <dbReference type="Proteomes" id="UP001589738"/>
    </source>
</evidence>
<evidence type="ECO:0000313" key="1">
    <source>
        <dbReference type="EMBL" id="MFC0477860.1"/>
    </source>
</evidence>
<name>A0ABV6KXY2_9BACI</name>
<sequence>MEMQIPQIRIQTTPAKIEISTKKGEMSIEQSLGDLQIEQPQAILNITRIPGKLTIDQTQARADVDLKSVKLRSEEAARVGKQDLLTGIARRIQEGTELMKIEDGFSAISSISKRNSEGEKKEFNIGWVPSIGSVKITYEPGKVDVEVTNNKPKIDYKLNKPILNYNPSQVITNLKQHASLKIDFE</sequence>
<dbReference type="RefSeq" id="WP_377059049.1">
    <property type="nucleotide sequence ID" value="NZ_JBHLUU010000125.1"/>
</dbReference>
<organism evidence="1 2">
    <name type="scientific">Robertmurraya beringensis</name>
    <dbReference type="NCBI Taxonomy" id="641660"/>
    <lineage>
        <taxon>Bacteria</taxon>
        <taxon>Bacillati</taxon>
        <taxon>Bacillota</taxon>
        <taxon>Bacilli</taxon>
        <taxon>Bacillales</taxon>
        <taxon>Bacillaceae</taxon>
        <taxon>Robertmurraya</taxon>
    </lineage>
</organism>
<dbReference type="InterPro" id="IPR045527">
    <property type="entry name" value="DUF6470"/>
</dbReference>
<dbReference type="Pfam" id="PF20074">
    <property type="entry name" value="DUF6470"/>
    <property type="match status" value="1"/>
</dbReference>
<comment type="caution">
    <text evidence="1">The sequence shown here is derived from an EMBL/GenBank/DDBJ whole genome shotgun (WGS) entry which is preliminary data.</text>
</comment>
<dbReference type="Proteomes" id="UP001589738">
    <property type="component" value="Unassembled WGS sequence"/>
</dbReference>